<evidence type="ECO:0000313" key="5">
    <source>
        <dbReference type="Proteomes" id="UP000263377"/>
    </source>
</evidence>
<name>A0A372ZNL9_9ACTN</name>
<dbReference type="InterPro" id="IPR036514">
    <property type="entry name" value="SGNH_hydro_sf"/>
</dbReference>
<dbReference type="SUPFAM" id="SSF56371">
    <property type="entry name" value="Ribosome inactivating proteins (RIP)"/>
    <property type="match status" value="1"/>
</dbReference>
<dbReference type="InterPro" id="IPR028994">
    <property type="entry name" value="Integrin_alpha_N"/>
</dbReference>
<organism evidence="4 5">
    <name type="scientific">Kitasatospora xanthocidica</name>
    <dbReference type="NCBI Taxonomy" id="83382"/>
    <lineage>
        <taxon>Bacteria</taxon>
        <taxon>Bacillati</taxon>
        <taxon>Actinomycetota</taxon>
        <taxon>Actinomycetes</taxon>
        <taxon>Kitasatosporales</taxon>
        <taxon>Streptomycetaceae</taxon>
        <taxon>Kitasatospora</taxon>
    </lineage>
</organism>
<evidence type="ECO:0000256" key="2">
    <source>
        <dbReference type="SAM" id="MobiDB-lite"/>
    </source>
</evidence>
<evidence type="ECO:0000259" key="3">
    <source>
        <dbReference type="Pfam" id="PF13472"/>
    </source>
</evidence>
<proteinExistence type="predicted"/>
<keyword evidence="1" id="KW-0732">Signal</keyword>
<evidence type="ECO:0000256" key="1">
    <source>
        <dbReference type="ARBA" id="ARBA00022729"/>
    </source>
</evidence>
<reference evidence="4 5" key="1">
    <citation type="submission" date="2018-08" db="EMBL/GenBank/DDBJ databases">
        <title>Diversity &amp; Physiological Properties of Lignin-Decomposing Actinobacteria from Soil.</title>
        <authorList>
            <person name="Roh S.G."/>
            <person name="Kim S.B."/>
        </authorList>
    </citation>
    <scope>NUCLEOTIDE SEQUENCE [LARGE SCALE GENOMIC DNA]</scope>
    <source>
        <strain evidence="4 5">MMS17-GH009</strain>
    </source>
</reference>
<feature type="compositionally biased region" description="Gly residues" evidence="2">
    <location>
        <begin position="1034"/>
        <end position="1086"/>
    </location>
</feature>
<dbReference type="CDD" id="cd01833">
    <property type="entry name" value="XynB_like"/>
    <property type="match status" value="1"/>
</dbReference>
<dbReference type="InterPro" id="IPR016138">
    <property type="entry name" value="Ribosome_inactivat_prot_sub1"/>
</dbReference>
<dbReference type="PANTHER" id="PTHR30383:SF5">
    <property type="entry name" value="SGNH HYDROLASE-TYPE ESTERASE DOMAIN-CONTAINING PROTEIN"/>
    <property type="match status" value="1"/>
</dbReference>
<sequence length="1526" mass="159240">MDPQRPSIRQNTRARKVAGQRDRRPDDAATAGVTLPHARALLRTGSFLLSLVLLLAALIRPAHGAAAEPEAGYRDRLATVISNLRQGLHGTPHDYTVTVGGTTTEVRNVELTGTGIALLDITPLGPEGVGGVQLIVREANSYVIGFHIDSRYFYLRKDGGAIETDGPGTGSQRVDLGYEGRYQDLRKLEDPDYTVAESDIERAVQALAFAKPAGGKEPYGTLRGPLGVLVVAVAESARNRVVEKGVLDALADPSGKGPFPVRDYKDLILEWGKMGKAIDAGATYRVMGPNGKQLVMNTDFLRRMLAMKRPCKVASQLSVRAGSVCSDDSAAIVSMGDSYISGEGGRWAGNGDATGSGSSLGTDRAATDCSEDVAGAEACRYDLTKVYGDTSYQGGNGCDRSDTAEIKGADLYGVPPGNRFNIACSGAETKHVRGEGFKGEAPQVQQLRELAKQQDVKVIALSVGGNDLDFSGILTRCARRFMLGQGACHDGEDGPLKSKLAGLQGSVEGTVDDIRAAMRDAGYEDGDYTLVVQSYPSPFPQPLGMRETGDTYDRYTKAGFPFYDEDAAWTNRTVTPAISDALKKAAVAKKAVFLDPRSAFAGHELNSKDARTAGVENSPRSPLAADAAEWVRWVDHLPGVPSTRKQGEAQEFVHPNAFGQQALSECLSQTVRQHDAHPQYGTFACDGRAGAAPGAVTVRHTGLESRDPWDVPKLTVMPLGDSITQGVGSANDSLGYRKELWQALKDHTGSLDFVGSLKHGDGGFDGDHEGHSGWRIDELTDNAGYREGDLDTWLPAAKPNVITLMAGTNDLNRGAPTTPQDARDRMDTLLGKIHAMAPDATVVLGSVPPTDPATPWVRFQPLFDAYNKLLPPLVDTWRGKGMKVRFADMGAVTAGDMRGGDGLHPTPSGYTKIADAFYEGVAAAAADGWITENVAVKPAPYSGGVLGDGPVDIDGDGKADYLVVGDDGSVEAWLNRGTDAKGGGGWQSVGRIAAGVAPGGKVRFADLDGDGKADYLVLNDDGSVQAWLNRGTDMPGGTGAPGGGGGMDPSTGSGGTTGTGTPGGGGGMDPSGGSGGTTGTPAGGGWQAIGTVAAGVAPGGKVRFADVNGDGKADYLVVEDDGSVSAWLNTDGRGGWNGVGRIAAGVATGDKVRFADFDGDGKADYLVVGDDGSVNVWLNKGTDMPGGGGWSALGKVAAGVAPGGKVRFADVDGDKRADYVVVGDNGSLDAWLNNGGDTGERGWTELGQVATGVGLPSKYVWLGDIDGDKKVDYLASKGGGVFDQCMLFNRGGDGRGGWEEPVPKESSCDRGPDELPDSTSYFTDFDGDGKADHLEVMPDGRVMCWAGTGKGGFRSGGTVAAGVAPAAKVRLADFDGDGKADYLVLEDDGSVSVWLNKGGDGYGGWEAIGRVAAGVAPSGKVRFADVNGDRRADYLVVEDDGSVKAWINNGGDGHGGWRELGQIAAGVAPRDNVRFADFDGDGRDDYLVLADDGAMRVWLNHGGDAPGWIEAGRIAAGVAPANRVRI</sequence>
<dbReference type="PANTHER" id="PTHR30383">
    <property type="entry name" value="THIOESTERASE 1/PROTEASE 1/LYSOPHOSPHOLIPASE L1"/>
    <property type="match status" value="1"/>
</dbReference>
<dbReference type="Pfam" id="PF13472">
    <property type="entry name" value="Lipase_GDSL_2"/>
    <property type="match status" value="1"/>
</dbReference>
<dbReference type="InterPro" id="IPR013517">
    <property type="entry name" value="FG-GAP"/>
</dbReference>
<dbReference type="InterPro" id="IPR013830">
    <property type="entry name" value="SGNH_hydro"/>
</dbReference>
<dbReference type="Pfam" id="PF00161">
    <property type="entry name" value="RIP"/>
    <property type="match status" value="1"/>
</dbReference>
<dbReference type="Gene3D" id="3.40.420.10">
    <property type="entry name" value="Ricin (A subunit), domain 1"/>
    <property type="match status" value="1"/>
</dbReference>
<feature type="region of interest" description="Disordered" evidence="2">
    <location>
        <begin position="1030"/>
        <end position="1086"/>
    </location>
</feature>
<feature type="region of interest" description="Disordered" evidence="2">
    <location>
        <begin position="1294"/>
        <end position="1314"/>
    </location>
</feature>
<feature type="compositionally biased region" description="Basic and acidic residues" evidence="2">
    <location>
        <begin position="1294"/>
        <end position="1313"/>
    </location>
</feature>
<gene>
    <name evidence="4" type="ORF">DR950_03995</name>
</gene>
<dbReference type="InterPro" id="IPR051532">
    <property type="entry name" value="Ester_Hydrolysis_Enzymes"/>
</dbReference>
<dbReference type="SUPFAM" id="SSF52266">
    <property type="entry name" value="SGNH hydrolase"/>
    <property type="match status" value="2"/>
</dbReference>
<keyword evidence="5" id="KW-1185">Reference proteome</keyword>
<comment type="caution">
    <text evidence="4">The sequence shown here is derived from an EMBL/GenBank/DDBJ whole genome shotgun (WGS) entry which is preliminary data.</text>
</comment>
<dbReference type="EMBL" id="QVIG01000001">
    <property type="protein sequence ID" value="RGD57062.1"/>
    <property type="molecule type" value="Genomic_DNA"/>
</dbReference>
<dbReference type="Proteomes" id="UP000263377">
    <property type="component" value="Unassembled WGS sequence"/>
</dbReference>
<protein>
    <recommendedName>
        <fullName evidence="3">SGNH hydrolase-type esterase domain-containing protein</fullName>
    </recommendedName>
</protein>
<dbReference type="Pfam" id="PF13517">
    <property type="entry name" value="FG-GAP_3"/>
    <property type="match status" value="4"/>
</dbReference>
<dbReference type="GO" id="GO:0030598">
    <property type="term" value="F:rRNA N-glycosylase activity"/>
    <property type="evidence" value="ECO:0007669"/>
    <property type="project" value="InterPro"/>
</dbReference>
<feature type="region of interest" description="Disordered" evidence="2">
    <location>
        <begin position="1"/>
        <end position="30"/>
    </location>
</feature>
<dbReference type="SUPFAM" id="SSF69318">
    <property type="entry name" value="Integrin alpha N-terminal domain"/>
    <property type="match status" value="2"/>
</dbReference>
<dbReference type="InterPro" id="IPR001574">
    <property type="entry name" value="Ribosome_inactivat_prot"/>
</dbReference>
<accession>A0A372ZNL9</accession>
<feature type="domain" description="SGNH hydrolase-type esterase" evidence="3">
    <location>
        <begin position="719"/>
        <end position="911"/>
    </location>
</feature>
<dbReference type="GO" id="GO:0004622">
    <property type="term" value="F:phosphatidylcholine lysophospholipase activity"/>
    <property type="evidence" value="ECO:0007669"/>
    <property type="project" value="TreeGrafter"/>
</dbReference>
<dbReference type="GO" id="GO:0017148">
    <property type="term" value="P:negative regulation of translation"/>
    <property type="evidence" value="ECO:0007669"/>
    <property type="project" value="InterPro"/>
</dbReference>
<dbReference type="Gene3D" id="3.40.50.1110">
    <property type="entry name" value="SGNH hydrolase"/>
    <property type="match status" value="2"/>
</dbReference>
<evidence type="ECO:0000313" key="4">
    <source>
        <dbReference type="EMBL" id="RGD57062.1"/>
    </source>
</evidence>
<dbReference type="InterPro" id="IPR036041">
    <property type="entry name" value="Ribosome-inact_prot_sf"/>
</dbReference>